<keyword evidence="2" id="KW-1185">Reference proteome</keyword>
<evidence type="ECO:0000313" key="1">
    <source>
        <dbReference type="EMBL" id="GIE05139.1"/>
    </source>
</evidence>
<organism evidence="1 2">
    <name type="scientific">Paractinoplanes durhamensis</name>
    <dbReference type="NCBI Taxonomy" id="113563"/>
    <lineage>
        <taxon>Bacteria</taxon>
        <taxon>Bacillati</taxon>
        <taxon>Actinomycetota</taxon>
        <taxon>Actinomycetes</taxon>
        <taxon>Micromonosporales</taxon>
        <taxon>Micromonosporaceae</taxon>
        <taxon>Paractinoplanes</taxon>
    </lineage>
</organism>
<dbReference type="Proteomes" id="UP000637628">
    <property type="component" value="Unassembled WGS sequence"/>
</dbReference>
<gene>
    <name evidence="1" type="ORF">Adu01nite_64890</name>
</gene>
<reference evidence="1 2" key="1">
    <citation type="submission" date="2021-01" db="EMBL/GenBank/DDBJ databases">
        <title>Whole genome shotgun sequence of Actinoplanes durhamensis NBRC 14914.</title>
        <authorList>
            <person name="Komaki H."/>
            <person name="Tamura T."/>
        </authorList>
    </citation>
    <scope>NUCLEOTIDE SEQUENCE [LARGE SCALE GENOMIC DNA]</scope>
    <source>
        <strain evidence="1 2">NBRC 14914</strain>
    </source>
</reference>
<dbReference type="RefSeq" id="WP_203732527.1">
    <property type="nucleotide sequence ID" value="NZ_BAAATX010000012.1"/>
</dbReference>
<evidence type="ECO:0000313" key="2">
    <source>
        <dbReference type="Proteomes" id="UP000637628"/>
    </source>
</evidence>
<protein>
    <submittedName>
        <fullName evidence="1">Uncharacterized protein</fullName>
    </submittedName>
</protein>
<comment type="caution">
    <text evidence="1">The sequence shown here is derived from an EMBL/GenBank/DDBJ whole genome shotgun (WGS) entry which is preliminary data.</text>
</comment>
<accession>A0ABQ3Z5N5</accession>
<sequence>MATFVSVAISTHISRSAQMIEGIAMSLEKYVEFDAAQRTYRIKVRLNNTYDIHGLNALMQQVGIYDDLNSGEKLFVNWSSIPVLRFSDAPDSD</sequence>
<dbReference type="EMBL" id="BOML01000052">
    <property type="protein sequence ID" value="GIE05139.1"/>
    <property type="molecule type" value="Genomic_DNA"/>
</dbReference>
<proteinExistence type="predicted"/>
<name>A0ABQ3Z5N5_9ACTN</name>